<organism evidence="1 2">
    <name type="scientific">Thalassorhabdomicrobium marinisediminis</name>
    <dbReference type="NCBI Taxonomy" id="2170577"/>
    <lineage>
        <taxon>Bacteria</taxon>
        <taxon>Pseudomonadati</taxon>
        <taxon>Pseudomonadota</taxon>
        <taxon>Alphaproteobacteria</taxon>
        <taxon>Rhodobacterales</taxon>
        <taxon>Paracoccaceae</taxon>
        <taxon>Thalassorhabdomicrobium</taxon>
    </lineage>
</organism>
<comment type="caution">
    <text evidence="1">The sequence shown here is derived from an EMBL/GenBank/DDBJ whole genome shotgun (WGS) entry which is preliminary data.</text>
</comment>
<dbReference type="AlphaFoldDB" id="A0A2T7FSW1"/>
<dbReference type="Proteomes" id="UP000244817">
    <property type="component" value="Unassembled WGS sequence"/>
</dbReference>
<sequence length="291" mass="33090">MPHWIEAARDKGYDIVARIIDRFHLALRCQHCGELIKVRLFTLISAQPLCSVCTQKQWVLTAQAAGLIFLKRCPDNRHYAFYEAACGHKIRRQFEFAERVAAGKTDLRCDICHKETEMREAAARGWELIGPDPESDPNYRHYRHSDCGHEQRIARANLQTGRISCGACGEQWPAAPSYLYAIQFTLPNSRELVKLGYSNNPESRLYHQLLRDTDMPCEFLRKVSVNSGQLAIRLEKRLHKKLRESFPDAVVPHAVFADQIKVKSEIYDIAMTPVILAELDALAEPTSVSGS</sequence>
<gene>
    <name evidence="1" type="ORF">DC363_16295</name>
</gene>
<reference evidence="1 2" key="1">
    <citation type="submission" date="2018-04" db="EMBL/GenBank/DDBJ databases">
        <title>Pelagivirga bohaiensis gen. nov., sp. nov., a bacterium isolated from the Bohai Sea.</title>
        <authorList>
            <person name="Ji X."/>
        </authorList>
    </citation>
    <scope>NUCLEOTIDE SEQUENCE [LARGE SCALE GENOMIC DNA]</scope>
    <source>
        <strain evidence="1 2">BH-SD16</strain>
    </source>
</reference>
<keyword evidence="2" id="KW-1185">Reference proteome</keyword>
<protein>
    <submittedName>
        <fullName evidence="1">Uncharacterized protein</fullName>
    </submittedName>
</protein>
<accession>A0A2T7FSW1</accession>
<name>A0A2T7FSW1_9RHOB</name>
<evidence type="ECO:0000313" key="1">
    <source>
        <dbReference type="EMBL" id="PVA05261.1"/>
    </source>
</evidence>
<evidence type="ECO:0000313" key="2">
    <source>
        <dbReference type="Proteomes" id="UP000244817"/>
    </source>
</evidence>
<dbReference type="EMBL" id="QCYG01000013">
    <property type="protein sequence ID" value="PVA05261.1"/>
    <property type="molecule type" value="Genomic_DNA"/>
</dbReference>
<proteinExistence type="predicted"/>
<dbReference type="OrthoDB" id="7832706at2"/>